<accession>A0A2R4P1P2</accession>
<gene>
    <name evidence="2" type="ORF">CCS77_1503</name>
</gene>
<dbReference type="InterPro" id="IPR036116">
    <property type="entry name" value="FN3_sf"/>
</dbReference>
<dbReference type="InterPro" id="IPR013783">
    <property type="entry name" value="Ig-like_fold"/>
</dbReference>
<evidence type="ECO:0000313" key="2">
    <source>
        <dbReference type="EMBL" id="AVX44564.1"/>
    </source>
</evidence>
<organism evidence="2 3">
    <name type="scientific">Campylobacter concisus</name>
    <dbReference type="NCBI Taxonomy" id="199"/>
    <lineage>
        <taxon>Bacteria</taxon>
        <taxon>Pseudomonadati</taxon>
        <taxon>Campylobacterota</taxon>
        <taxon>Epsilonproteobacteria</taxon>
        <taxon>Campylobacterales</taxon>
        <taxon>Campylobacteraceae</taxon>
        <taxon>Campylobacter</taxon>
    </lineage>
</organism>
<reference evidence="2 3" key="1">
    <citation type="journal article" date="2018" name="Emerg. Microbes Infect.">
        <title>Genomic analysis of oral Campylobacter concisus strains identified a potential bacterial molecular marker associated with active Crohn's disease.</title>
        <authorList>
            <person name="Liu F."/>
            <person name="Ma R."/>
            <person name="Tay C.Y.A."/>
            <person name="Octavia S."/>
            <person name="Lan R."/>
            <person name="Chung H.K.L."/>
            <person name="Riordan S.M."/>
            <person name="Grimm M.C."/>
            <person name="Leong R.W."/>
            <person name="Tanaka M.M."/>
            <person name="Connor S."/>
            <person name="Zhang L."/>
        </authorList>
    </citation>
    <scope>NUCLEOTIDE SEQUENCE [LARGE SCALE GENOMIC DNA]</scope>
    <source>
        <strain evidence="2 3">P2CDO4</strain>
    </source>
</reference>
<dbReference type="Gene3D" id="2.60.40.10">
    <property type="entry name" value="Immunoglobulins"/>
    <property type="match status" value="2"/>
</dbReference>
<keyword evidence="2" id="KW-0449">Lipoprotein</keyword>
<evidence type="ECO:0000259" key="1">
    <source>
        <dbReference type="PROSITE" id="PS50853"/>
    </source>
</evidence>
<dbReference type="EMBL" id="CP021642">
    <property type="protein sequence ID" value="AVX44564.1"/>
    <property type="molecule type" value="Genomic_DNA"/>
</dbReference>
<sequence length="185" mass="20127">MPQQRSYPKSVTNVQATKNAPKKIILTWDYAPAEDFAYFKVYRTTSKILPYTYLAKTTSNTYEDLINTNAATRYYRVTAVDKDGLESLKQEEPIVGSTLGAPKTPSISASYDGSGVNVSWSAVDRASSYTVYRSGASEKVFSGISDTGLRDDSVQAGASYSYSVVAVDEYGIASDKSSKAEVSIK</sequence>
<proteinExistence type="predicted"/>
<dbReference type="RefSeq" id="WP_236635259.1">
    <property type="nucleotide sequence ID" value="NZ_CP021642.1"/>
</dbReference>
<dbReference type="InterPro" id="IPR003961">
    <property type="entry name" value="FN3_dom"/>
</dbReference>
<dbReference type="Proteomes" id="UP000241854">
    <property type="component" value="Chromosome"/>
</dbReference>
<evidence type="ECO:0000313" key="3">
    <source>
        <dbReference type="Proteomes" id="UP000241854"/>
    </source>
</evidence>
<dbReference type="AlphaFoldDB" id="A0A2R4P1P2"/>
<name>A0A2R4P1P2_9BACT</name>
<dbReference type="SUPFAM" id="SSF49265">
    <property type="entry name" value="Fibronectin type III"/>
    <property type="match status" value="2"/>
</dbReference>
<feature type="domain" description="Fibronectin type-III" evidence="1">
    <location>
        <begin position="101"/>
        <end position="185"/>
    </location>
</feature>
<protein>
    <submittedName>
        <fullName evidence="2">Fibronectin domain-containing lipoprotein</fullName>
    </submittedName>
</protein>
<dbReference type="PROSITE" id="PS50853">
    <property type="entry name" value="FN3"/>
    <property type="match status" value="1"/>
</dbReference>